<reference evidence="1 2" key="1">
    <citation type="submission" date="2005-09" db="EMBL/GenBank/DDBJ databases">
        <authorList>
            <person name="Mural R.J."/>
            <person name="Li P.W."/>
            <person name="Adams M.D."/>
            <person name="Amanatides P.G."/>
            <person name="Baden-Tillson H."/>
            <person name="Barnstead M."/>
            <person name="Chin S.H."/>
            <person name="Dew I."/>
            <person name="Evans C.A."/>
            <person name="Ferriera S."/>
            <person name="Flanigan M."/>
            <person name="Fosler C."/>
            <person name="Glodek A."/>
            <person name="Gu Z."/>
            <person name="Holt R.A."/>
            <person name="Jennings D."/>
            <person name="Kraft C.L."/>
            <person name="Lu F."/>
            <person name="Nguyen T."/>
            <person name="Nusskern D.R."/>
            <person name="Pfannkoch C.M."/>
            <person name="Sitter C."/>
            <person name="Sutton G.G."/>
            <person name="Venter J.C."/>
            <person name="Wang Z."/>
            <person name="Woodage T."/>
            <person name="Zheng X.H."/>
            <person name="Zhong F."/>
        </authorList>
    </citation>
    <scope>NUCLEOTIDE SEQUENCE [LARGE SCALE GENOMIC DNA]</scope>
    <source>
        <strain>BN</strain>
        <strain evidence="2">Sprague-Dawley</strain>
    </source>
</reference>
<dbReference type="Proteomes" id="UP000234681">
    <property type="component" value="Chromosome 9"/>
</dbReference>
<dbReference type="AlphaFoldDB" id="A6INQ0"/>
<dbReference type="EMBL" id="CH473965">
    <property type="protein sequence ID" value="EDL99160.1"/>
    <property type="molecule type" value="Genomic_DNA"/>
</dbReference>
<name>A6INQ0_RAT</name>
<gene>
    <name evidence="1" type="ORF">rCG_22345</name>
</gene>
<organism evidence="1 2">
    <name type="scientific">Rattus norvegicus</name>
    <name type="common">Rat</name>
    <dbReference type="NCBI Taxonomy" id="10116"/>
    <lineage>
        <taxon>Eukaryota</taxon>
        <taxon>Metazoa</taxon>
        <taxon>Chordata</taxon>
        <taxon>Craniata</taxon>
        <taxon>Vertebrata</taxon>
        <taxon>Euteleostomi</taxon>
        <taxon>Mammalia</taxon>
        <taxon>Eutheria</taxon>
        <taxon>Euarchontoglires</taxon>
        <taxon>Glires</taxon>
        <taxon>Rodentia</taxon>
        <taxon>Myomorpha</taxon>
        <taxon>Muroidea</taxon>
        <taxon>Muridae</taxon>
        <taxon>Murinae</taxon>
        <taxon>Rattus</taxon>
    </lineage>
</organism>
<accession>A6INQ0</accession>
<sequence>MKTIYLTEPAIPLQITATVLRTVGRIQPSRITAMEEGCPSCQLALINDIEGEGQSA</sequence>
<evidence type="ECO:0000313" key="1">
    <source>
        <dbReference type="EMBL" id="EDL99160.1"/>
    </source>
</evidence>
<protein>
    <submittedName>
        <fullName evidence="1">RCG22345</fullName>
    </submittedName>
</protein>
<evidence type="ECO:0000313" key="2">
    <source>
        <dbReference type="Proteomes" id="UP000234681"/>
    </source>
</evidence>
<proteinExistence type="predicted"/>